<feature type="binding site" evidence="13">
    <location>
        <position position="156"/>
    </location>
    <ligand>
        <name>ATP</name>
        <dbReference type="ChEBI" id="CHEBI:30616"/>
    </ligand>
</feature>
<feature type="non-terminal residue" evidence="15">
    <location>
        <position position="1"/>
    </location>
</feature>
<dbReference type="GO" id="GO:0005524">
    <property type="term" value="F:ATP binding"/>
    <property type="evidence" value="ECO:0007669"/>
    <property type="project" value="UniProtKB-KW"/>
</dbReference>
<proteinExistence type="inferred from homology"/>
<dbReference type="SUPFAM" id="SSF55821">
    <property type="entry name" value="YrdC/RibB"/>
    <property type="match status" value="1"/>
</dbReference>
<dbReference type="Pfam" id="PF01300">
    <property type="entry name" value="Sua5_yciO_yrdC"/>
    <property type="match status" value="1"/>
</dbReference>
<dbReference type="InterPro" id="IPR038385">
    <property type="entry name" value="Sua5/YwlC_C"/>
</dbReference>
<dbReference type="Pfam" id="PF03481">
    <property type="entry name" value="Sua5_C"/>
    <property type="match status" value="1"/>
</dbReference>
<evidence type="ECO:0000256" key="10">
    <source>
        <dbReference type="ARBA" id="ARBA00022840"/>
    </source>
</evidence>
<keyword evidence="8" id="KW-0548">Nucleotidyltransferase</keyword>
<dbReference type="Proteomes" id="UP000601435">
    <property type="component" value="Unassembled WGS sequence"/>
</dbReference>
<dbReference type="GO" id="GO:0003725">
    <property type="term" value="F:double-stranded RNA binding"/>
    <property type="evidence" value="ECO:0007669"/>
    <property type="project" value="InterPro"/>
</dbReference>
<sequence length="370" mass="39623">MKTGASRFWPRPHSSERFEALGAALRRGRLVAFPTETVYGLGANGLDPDAVLQIFEAKGRPLTDPCILHVSKAADAHALLDLDPDARAVFDVLTKEFWPGPLSIVGPARPVVPPQVTASTGFVAVRCPSHPLARQLVEAAGKPLAAPSANRFGHISPTLPDHVLQDLQHVPFLQILDGGPCNVGIESTVVKLDLASSAKSLLLLRQGGVPRERLESYLAECFQRGDLQESISVVSIARKPRSDPVVKPDDEAQMAPGMLLKHYAPSVHTVLLSPSSSHDGGLEIPSPPHRSVLIDFGGRQADHHGLFLKVYELCEKDGTAGKGTAEDACRHVFATLRAAEAYAIAEKVELICVADFDPEGLGGYAEALHD</sequence>
<dbReference type="PANTHER" id="PTHR17490">
    <property type="entry name" value="SUA5"/>
    <property type="match status" value="1"/>
</dbReference>
<keyword evidence="5" id="KW-0963">Cytoplasm</keyword>
<evidence type="ECO:0000256" key="7">
    <source>
        <dbReference type="ARBA" id="ARBA00022694"/>
    </source>
</evidence>
<dbReference type="GO" id="GO:0061710">
    <property type="term" value="F:L-threonylcarbamoyladenylate synthase"/>
    <property type="evidence" value="ECO:0007669"/>
    <property type="project" value="UniProtKB-EC"/>
</dbReference>
<dbReference type="Gene3D" id="3.90.870.10">
    <property type="entry name" value="DHBP synthase"/>
    <property type="match status" value="1"/>
</dbReference>
<evidence type="ECO:0000256" key="6">
    <source>
        <dbReference type="ARBA" id="ARBA00022679"/>
    </source>
</evidence>
<dbReference type="AlphaFoldDB" id="A0A812N3V4"/>
<dbReference type="InterPro" id="IPR006070">
    <property type="entry name" value="Sua5-like_dom"/>
</dbReference>
<dbReference type="Gene3D" id="3.40.50.11030">
    <property type="entry name" value="Threonylcarbamoyl-AMP synthase, C-terminal domain"/>
    <property type="match status" value="1"/>
</dbReference>
<comment type="similarity">
    <text evidence="2">Belongs to the SUA5 family.</text>
</comment>
<evidence type="ECO:0000256" key="2">
    <source>
        <dbReference type="ARBA" id="ARBA00007663"/>
    </source>
</evidence>
<dbReference type="GO" id="GO:0000049">
    <property type="term" value="F:tRNA binding"/>
    <property type="evidence" value="ECO:0007669"/>
    <property type="project" value="TreeGrafter"/>
</dbReference>
<dbReference type="InterPro" id="IPR005145">
    <property type="entry name" value="Sua5_C"/>
</dbReference>
<dbReference type="InterPro" id="IPR017945">
    <property type="entry name" value="DHBP_synth_RibB-like_a/b_dom"/>
</dbReference>
<comment type="caution">
    <text evidence="15">The sequence shown here is derived from an EMBL/GenBank/DDBJ whole genome shotgun (WGS) entry which is preliminary data.</text>
</comment>
<dbReference type="PROSITE" id="PS51163">
    <property type="entry name" value="YRDC"/>
    <property type="match status" value="1"/>
</dbReference>
<evidence type="ECO:0000256" key="9">
    <source>
        <dbReference type="ARBA" id="ARBA00022741"/>
    </source>
</evidence>
<dbReference type="EMBL" id="CAJNJA010011718">
    <property type="protein sequence ID" value="CAE7278018.1"/>
    <property type="molecule type" value="Genomic_DNA"/>
</dbReference>
<dbReference type="PIRSF" id="PIRSF004930">
    <property type="entry name" value="Tln_factor_SUA5"/>
    <property type="match status" value="1"/>
</dbReference>
<gene>
    <name evidence="15" type="primary">sua5</name>
    <name evidence="15" type="ORF">SNEC2469_LOCUS6758</name>
</gene>
<keyword evidence="9 13" id="KW-0547">Nucleotide-binding</keyword>
<reference evidence="15" key="1">
    <citation type="submission" date="2021-02" db="EMBL/GenBank/DDBJ databases">
        <authorList>
            <person name="Dougan E. K."/>
            <person name="Rhodes N."/>
            <person name="Thang M."/>
            <person name="Chan C."/>
        </authorList>
    </citation>
    <scope>NUCLEOTIDE SEQUENCE</scope>
</reference>
<feature type="domain" description="YrdC-like" evidence="14">
    <location>
        <begin position="15"/>
        <end position="209"/>
    </location>
</feature>
<dbReference type="PANTHER" id="PTHR17490:SF16">
    <property type="entry name" value="THREONYLCARBAMOYL-AMP SYNTHASE"/>
    <property type="match status" value="1"/>
</dbReference>
<evidence type="ECO:0000256" key="11">
    <source>
        <dbReference type="ARBA" id="ARBA00029774"/>
    </source>
</evidence>
<feature type="binding site" evidence="13">
    <location>
        <position position="69"/>
    </location>
    <ligand>
        <name>L-threonine</name>
        <dbReference type="ChEBI" id="CHEBI:57926"/>
    </ligand>
</feature>
<comment type="catalytic activity">
    <reaction evidence="12">
        <text>L-threonine + hydrogencarbonate + ATP = L-threonylcarbamoyladenylate + diphosphate + H2O</text>
        <dbReference type="Rhea" id="RHEA:36407"/>
        <dbReference type="ChEBI" id="CHEBI:15377"/>
        <dbReference type="ChEBI" id="CHEBI:17544"/>
        <dbReference type="ChEBI" id="CHEBI:30616"/>
        <dbReference type="ChEBI" id="CHEBI:33019"/>
        <dbReference type="ChEBI" id="CHEBI:57926"/>
        <dbReference type="ChEBI" id="CHEBI:73682"/>
        <dbReference type="EC" id="2.7.7.87"/>
    </reaction>
</comment>
<feature type="binding site" evidence="13">
    <location>
        <position position="60"/>
    </location>
    <ligand>
        <name>ATP</name>
        <dbReference type="ChEBI" id="CHEBI:30616"/>
    </ligand>
</feature>
<dbReference type="GO" id="GO:0006450">
    <property type="term" value="P:regulation of translational fidelity"/>
    <property type="evidence" value="ECO:0007669"/>
    <property type="project" value="TreeGrafter"/>
</dbReference>
<evidence type="ECO:0000256" key="1">
    <source>
        <dbReference type="ARBA" id="ARBA00004496"/>
    </source>
</evidence>
<feature type="binding site" evidence="13">
    <location>
        <position position="187"/>
    </location>
    <ligand>
        <name>L-threonine</name>
        <dbReference type="ChEBI" id="CHEBI:57926"/>
    </ligand>
</feature>
<evidence type="ECO:0000256" key="5">
    <source>
        <dbReference type="ARBA" id="ARBA00022490"/>
    </source>
</evidence>
<evidence type="ECO:0000256" key="3">
    <source>
        <dbReference type="ARBA" id="ARBA00012584"/>
    </source>
</evidence>
<feature type="binding site" evidence="13">
    <location>
        <position position="205"/>
    </location>
    <ligand>
        <name>ATP</name>
        <dbReference type="ChEBI" id="CHEBI:30616"/>
    </ligand>
</feature>
<keyword evidence="6" id="KW-0808">Transferase</keyword>
<feature type="binding site" evidence="13">
    <location>
        <position position="263"/>
    </location>
    <ligand>
        <name>ATP</name>
        <dbReference type="ChEBI" id="CHEBI:30616"/>
    </ligand>
</feature>
<keyword evidence="10 13" id="KW-0067">ATP-binding</keyword>
<dbReference type="EC" id="2.7.7.87" evidence="3"/>
<dbReference type="OrthoDB" id="412787at2759"/>
<name>A0A812N3V4_9DINO</name>
<dbReference type="GO" id="GO:0005737">
    <property type="term" value="C:cytoplasm"/>
    <property type="evidence" value="ECO:0007669"/>
    <property type="project" value="UniProtKB-SubCell"/>
</dbReference>
<accession>A0A812N3V4</accession>
<dbReference type="GO" id="GO:0008033">
    <property type="term" value="P:tRNA processing"/>
    <property type="evidence" value="ECO:0007669"/>
    <property type="project" value="UniProtKB-KW"/>
</dbReference>
<evidence type="ECO:0000256" key="13">
    <source>
        <dbReference type="PIRSR" id="PIRSR004930-1"/>
    </source>
</evidence>
<feature type="binding site" evidence="13">
    <location>
        <position position="146"/>
    </location>
    <ligand>
        <name>L-threonine</name>
        <dbReference type="ChEBI" id="CHEBI:57926"/>
    </ligand>
</feature>
<feature type="binding site" evidence="13">
    <location>
        <position position="148"/>
    </location>
    <ligand>
        <name>ATP</name>
        <dbReference type="ChEBI" id="CHEBI:30616"/>
    </ligand>
</feature>
<protein>
    <recommendedName>
        <fullName evidence="4">Threonylcarbamoyl-AMP synthase</fullName>
        <ecNumber evidence="3">2.7.7.87</ecNumber>
    </recommendedName>
    <alternativeName>
        <fullName evidence="11">L-threonylcarbamoyladenylate synthase</fullName>
    </alternativeName>
</protein>
<evidence type="ECO:0000256" key="8">
    <source>
        <dbReference type="ARBA" id="ARBA00022695"/>
    </source>
</evidence>
<dbReference type="FunFam" id="3.90.870.10:FF:000009">
    <property type="entry name" value="Threonylcarbamoyl-AMP synthase, putative"/>
    <property type="match status" value="1"/>
</dbReference>
<dbReference type="InterPro" id="IPR050156">
    <property type="entry name" value="TC-AMP_synthase_SUA5"/>
</dbReference>
<feature type="binding site" evidence="13">
    <location>
        <position position="37"/>
    </location>
    <ligand>
        <name>L-threonine</name>
        <dbReference type="ChEBI" id="CHEBI:57926"/>
    </ligand>
</feature>
<comment type="subcellular location">
    <subcellularLocation>
        <location evidence="1">Cytoplasm</location>
    </subcellularLocation>
</comment>
<evidence type="ECO:0000256" key="4">
    <source>
        <dbReference type="ARBA" id="ARBA00015492"/>
    </source>
</evidence>
<evidence type="ECO:0000313" key="15">
    <source>
        <dbReference type="EMBL" id="CAE7278018.1"/>
    </source>
</evidence>
<dbReference type="InterPro" id="IPR010923">
    <property type="entry name" value="T(6)A37_SUA5"/>
</dbReference>
<keyword evidence="16" id="KW-1185">Reference proteome</keyword>
<evidence type="ECO:0000256" key="12">
    <source>
        <dbReference type="ARBA" id="ARBA00048366"/>
    </source>
</evidence>
<organism evidence="15 16">
    <name type="scientific">Symbiodinium necroappetens</name>
    <dbReference type="NCBI Taxonomy" id="1628268"/>
    <lineage>
        <taxon>Eukaryota</taxon>
        <taxon>Sar</taxon>
        <taxon>Alveolata</taxon>
        <taxon>Dinophyceae</taxon>
        <taxon>Suessiales</taxon>
        <taxon>Symbiodiniaceae</taxon>
        <taxon>Symbiodinium</taxon>
    </lineage>
</organism>
<evidence type="ECO:0000313" key="16">
    <source>
        <dbReference type="Proteomes" id="UP000601435"/>
    </source>
</evidence>
<feature type="binding site" evidence="13">
    <location>
        <position position="126"/>
    </location>
    <ligand>
        <name>L-threonine</name>
        <dbReference type="ChEBI" id="CHEBI:57926"/>
    </ligand>
</feature>
<evidence type="ECO:0000259" key="14">
    <source>
        <dbReference type="PROSITE" id="PS51163"/>
    </source>
</evidence>
<keyword evidence="7" id="KW-0819">tRNA processing</keyword>
<dbReference type="NCBIfam" id="TIGR00057">
    <property type="entry name" value="L-threonylcarbamoyladenylate synthase"/>
    <property type="match status" value="1"/>
</dbReference>